<protein>
    <recommendedName>
        <fullName evidence="1">CobW/HypB/UreG nucleotide-binding domain-containing protein</fullName>
    </recommendedName>
</protein>
<dbReference type="SUPFAM" id="SSF52540">
    <property type="entry name" value="P-loop containing nucleoside triphosphate hydrolases"/>
    <property type="match status" value="1"/>
</dbReference>
<comment type="caution">
    <text evidence="2">The sequence shown here is derived from an EMBL/GenBank/DDBJ whole genome shotgun (WGS) entry which is preliminary data.</text>
</comment>
<dbReference type="Proteomes" id="UP000070404">
    <property type="component" value="Unassembled WGS sequence"/>
</dbReference>
<organism evidence="2 3">
    <name type="scientific">candidate division MSBL1 archaeon SCGC-AAA382C18</name>
    <dbReference type="NCBI Taxonomy" id="1698281"/>
    <lineage>
        <taxon>Archaea</taxon>
        <taxon>Methanobacteriati</taxon>
        <taxon>Methanobacteriota</taxon>
        <taxon>candidate division MSBL1</taxon>
    </lineage>
</organism>
<evidence type="ECO:0000259" key="1">
    <source>
        <dbReference type="Pfam" id="PF02492"/>
    </source>
</evidence>
<feature type="domain" description="CobW/HypB/UreG nucleotide-binding" evidence="1">
    <location>
        <begin position="4"/>
        <end position="166"/>
    </location>
</feature>
<sequence length="198" mass="21786">MNFVIIGGFLGSGKTTLMLEFAKKLASNDVKVGILVNDFGEVAIDGDTVSDYGMNAIEITKGCVCCEVKRDLVTQIRDLKNSYDPDLIVLETSGVASLLPIHRTVQPYVNEIKTLTLIDISRYDKLIERFEVVKNQLFSADLVVINKIDKASSDELKKAKKKISKFLKDENPGARIIEASAKEGTKVDGIVNFIGESK</sequence>
<dbReference type="PANTHER" id="PTHR13748">
    <property type="entry name" value="COBW-RELATED"/>
    <property type="match status" value="1"/>
</dbReference>
<accession>A0A133VH84</accession>
<evidence type="ECO:0000313" key="2">
    <source>
        <dbReference type="EMBL" id="KXB05799.1"/>
    </source>
</evidence>
<gene>
    <name evidence="2" type="ORF">AKJ52_03035</name>
</gene>
<name>A0A133VH84_9EURY</name>
<keyword evidence="3" id="KW-1185">Reference proteome</keyword>
<dbReference type="GO" id="GO:0005737">
    <property type="term" value="C:cytoplasm"/>
    <property type="evidence" value="ECO:0007669"/>
    <property type="project" value="TreeGrafter"/>
</dbReference>
<dbReference type="PANTHER" id="PTHR13748:SF62">
    <property type="entry name" value="COBW DOMAIN-CONTAINING PROTEIN"/>
    <property type="match status" value="1"/>
</dbReference>
<dbReference type="Pfam" id="PF02492">
    <property type="entry name" value="cobW"/>
    <property type="match status" value="1"/>
</dbReference>
<dbReference type="AlphaFoldDB" id="A0A133VH84"/>
<dbReference type="EMBL" id="LHYF01000072">
    <property type="protein sequence ID" value="KXB05799.1"/>
    <property type="molecule type" value="Genomic_DNA"/>
</dbReference>
<proteinExistence type="predicted"/>
<dbReference type="Gene3D" id="3.40.50.300">
    <property type="entry name" value="P-loop containing nucleotide triphosphate hydrolases"/>
    <property type="match status" value="1"/>
</dbReference>
<dbReference type="InterPro" id="IPR051316">
    <property type="entry name" value="Zinc-reg_GTPase_activator"/>
</dbReference>
<dbReference type="InterPro" id="IPR027417">
    <property type="entry name" value="P-loop_NTPase"/>
</dbReference>
<dbReference type="InterPro" id="IPR003495">
    <property type="entry name" value="CobW/HypB/UreG_nucleotide-bd"/>
</dbReference>
<evidence type="ECO:0000313" key="3">
    <source>
        <dbReference type="Proteomes" id="UP000070404"/>
    </source>
</evidence>
<reference evidence="2 3" key="1">
    <citation type="journal article" date="2016" name="Sci. Rep.">
        <title>Metabolic traits of an uncultured archaeal lineage -MSBL1- from brine pools of the Red Sea.</title>
        <authorList>
            <person name="Mwirichia R."/>
            <person name="Alam I."/>
            <person name="Rashid M."/>
            <person name="Vinu M."/>
            <person name="Ba-Alawi W."/>
            <person name="Anthony Kamau A."/>
            <person name="Kamanda Ngugi D."/>
            <person name="Goker M."/>
            <person name="Klenk H.P."/>
            <person name="Bajic V."/>
            <person name="Stingl U."/>
        </authorList>
    </citation>
    <scope>NUCLEOTIDE SEQUENCE [LARGE SCALE GENOMIC DNA]</scope>
    <source>
        <strain evidence="2">SCGC-AAA382C18</strain>
    </source>
</reference>